<organism evidence="5 6">
    <name type="scientific">Murimonas intestini</name>
    <dbReference type="NCBI Taxonomy" id="1337051"/>
    <lineage>
        <taxon>Bacteria</taxon>
        <taxon>Bacillati</taxon>
        <taxon>Bacillota</taxon>
        <taxon>Clostridia</taxon>
        <taxon>Lachnospirales</taxon>
        <taxon>Lachnospiraceae</taxon>
        <taxon>Murimonas</taxon>
    </lineage>
</organism>
<protein>
    <submittedName>
        <fullName evidence="5">Glycosyl hydrolase family 28</fullName>
    </submittedName>
</protein>
<dbReference type="PANTHER" id="PTHR31339">
    <property type="entry name" value="PECTIN LYASE-RELATED"/>
    <property type="match status" value="1"/>
</dbReference>
<dbReference type="InterPro" id="IPR012334">
    <property type="entry name" value="Pectin_lyas_fold"/>
</dbReference>
<reference evidence="5 6" key="1">
    <citation type="submission" date="2018-05" db="EMBL/GenBank/DDBJ databases">
        <authorList>
            <person name="Goeker M."/>
            <person name="Huntemann M."/>
            <person name="Clum A."/>
            <person name="Pillay M."/>
            <person name="Palaniappan K."/>
            <person name="Varghese N."/>
            <person name="Mikhailova N."/>
            <person name="Stamatis D."/>
            <person name="Reddy T."/>
            <person name="Daum C."/>
            <person name="Shapiro N."/>
            <person name="Ivanova N."/>
            <person name="Kyrpides N."/>
            <person name="Woyke T."/>
        </authorList>
    </citation>
    <scope>NUCLEOTIDE SEQUENCE [LARGE SCALE GENOMIC DNA]</scope>
    <source>
        <strain evidence="5 6">DSM 26524</strain>
    </source>
</reference>
<dbReference type="Pfam" id="PF00295">
    <property type="entry name" value="Glyco_hydro_28"/>
    <property type="match status" value="1"/>
</dbReference>
<keyword evidence="6" id="KW-1185">Reference proteome</keyword>
<evidence type="ECO:0000256" key="2">
    <source>
        <dbReference type="ARBA" id="ARBA00022801"/>
    </source>
</evidence>
<dbReference type="PANTHER" id="PTHR31339:SF9">
    <property type="entry name" value="PLASMIN AND FIBRONECTIN-BINDING PROTEIN A"/>
    <property type="match status" value="1"/>
</dbReference>
<comment type="similarity">
    <text evidence="1 4">Belongs to the glycosyl hydrolase 28 family.</text>
</comment>
<accession>A0AB73T224</accession>
<dbReference type="InterPro" id="IPR000743">
    <property type="entry name" value="Glyco_hydro_28"/>
</dbReference>
<dbReference type="AlphaFoldDB" id="A0AB73T224"/>
<dbReference type="GO" id="GO:0005975">
    <property type="term" value="P:carbohydrate metabolic process"/>
    <property type="evidence" value="ECO:0007669"/>
    <property type="project" value="InterPro"/>
</dbReference>
<dbReference type="GO" id="GO:0004650">
    <property type="term" value="F:polygalacturonase activity"/>
    <property type="evidence" value="ECO:0007669"/>
    <property type="project" value="InterPro"/>
</dbReference>
<comment type="caution">
    <text evidence="5">The sequence shown here is derived from an EMBL/GenBank/DDBJ whole genome shotgun (WGS) entry which is preliminary data.</text>
</comment>
<keyword evidence="2 4" id="KW-0378">Hydrolase</keyword>
<evidence type="ECO:0000256" key="4">
    <source>
        <dbReference type="RuleBase" id="RU361169"/>
    </source>
</evidence>
<dbReference type="SUPFAM" id="SSF51126">
    <property type="entry name" value="Pectin lyase-like"/>
    <property type="match status" value="1"/>
</dbReference>
<dbReference type="InterPro" id="IPR051801">
    <property type="entry name" value="GH28_Enzymes"/>
</dbReference>
<evidence type="ECO:0000256" key="1">
    <source>
        <dbReference type="ARBA" id="ARBA00008834"/>
    </source>
</evidence>
<sequence>MKKTLYSSDYGIEPNGLTDVTGKLQQLIDDAGASEGKAVVQRGIYLTGSLFLRSHMELHLDEGAILLGSKNEDAYPLMQTRAAGIEMEWMGALLNAIDCEDIVISGTGTLDGQGEIWWEKFWGKDRKGGMCSEYEKMGLRWAADYDCLRPRLVQLRNCKNVICKDIHLTRSGFWNLHICYCSHVLVQGVWITNAQGPSTDGIDIDSCCDVLIEDCDISCNDDNIVIKSGMNADGMRVNRICEKVEVKDCTLREGMGLAFGSDMAGGMDEIYLHDIHFIGTDNGVYIKSSKIRGGFIDHTRVEDLDMINVDFAINLNTNWFPDFSYPVIPKNYQGKIPKRWELLTEKVPEGKGMPQVKNMVIKNLTSSYEENYTGRSTAFFIQAFDENPIQNIQMENVKIYAKEFGSIHQVKNINMKDVEITIRS</sequence>
<dbReference type="Gene3D" id="2.160.20.10">
    <property type="entry name" value="Single-stranded right-handed beta-helix, Pectin lyase-like"/>
    <property type="match status" value="1"/>
</dbReference>
<dbReference type="SMART" id="SM00710">
    <property type="entry name" value="PbH1"/>
    <property type="match status" value="4"/>
</dbReference>
<dbReference type="RefSeq" id="WP_109747194.1">
    <property type="nucleotide sequence ID" value="NZ_JANKBI010000010.1"/>
</dbReference>
<evidence type="ECO:0000256" key="3">
    <source>
        <dbReference type="ARBA" id="ARBA00023295"/>
    </source>
</evidence>
<dbReference type="InterPro" id="IPR011050">
    <property type="entry name" value="Pectin_lyase_fold/virulence"/>
</dbReference>
<dbReference type="EMBL" id="QGGY01000009">
    <property type="protein sequence ID" value="PWJ74306.1"/>
    <property type="molecule type" value="Genomic_DNA"/>
</dbReference>
<evidence type="ECO:0000313" key="5">
    <source>
        <dbReference type="EMBL" id="PWJ74306.1"/>
    </source>
</evidence>
<gene>
    <name evidence="5" type="ORF">C7383_10942</name>
</gene>
<name>A0AB73T224_9FIRM</name>
<dbReference type="InterPro" id="IPR006626">
    <property type="entry name" value="PbH1"/>
</dbReference>
<proteinExistence type="inferred from homology"/>
<evidence type="ECO:0000313" key="6">
    <source>
        <dbReference type="Proteomes" id="UP000245412"/>
    </source>
</evidence>
<keyword evidence="3 4" id="KW-0326">Glycosidase</keyword>
<dbReference type="Proteomes" id="UP000245412">
    <property type="component" value="Unassembled WGS sequence"/>
</dbReference>